<feature type="signal peptide" evidence="2">
    <location>
        <begin position="1"/>
        <end position="36"/>
    </location>
</feature>
<feature type="compositionally biased region" description="Pro residues" evidence="1">
    <location>
        <begin position="64"/>
        <end position="77"/>
    </location>
</feature>
<proteinExistence type="predicted"/>
<dbReference type="AlphaFoldDB" id="A0ABC8YX44"/>
<organism evidence="3 4">
    <name type="scientific">Urochloa decumbens</name>
    <dbReference type="NCBI Taxonomy" id="240449"/>
    <lineage>
        <taxon>Eukaryota</taxon>
        <taxon>Viridiplantae</taxon>
        <taxon>Streptophyta</taxon>
        <taxon>Embryophyta</taxon>
        <taxon>Tracheophyta</taxon>
        <taxon>Spermatophyta</taxon>
        <taxon>Magnoliopsida</taxon>
        <taxon>Liliopsida</taxon>
        <taxon>Poales</taxon>
        <taxon>Poaceae</taxon>
        <taxon>PACMAD clade</taxon>
        <taxon>Panicoideae</taxon>
        <taxon>Panicodae</taxon>
        <taxon>Paniceae</taxon>
        <taxon>Melinidinae</taxon>
        <taxon>Urochloa</taxon>
    </lineage>
</organism>
<reference evidence="3" key="1">
    <citation type="submission" date="2024-10" db="EMBL/GenBank/DDBJ databases">
        <authorList>
            <person name="Ryan C."/>
        </authorList>
    </citation>
    <scope>NUCLEOTIDE SEQUENCE [LARGE SCALE GENOMIC DNA]</scope>
</reference>
<evidence type="ECO:0000256" key="1">
    <source>
        <dbReference type="SAM" id="MobiDB-lite"/>
    </source>
</evidence>
<dbReference type="EMBL" id="OZ075127">
    <property type="protein sequence ID" value="CAL4951858.1"/>
    <property type="molecule type" value="Genomic_DNA"/>
</dbReference>
<protein>
    <submittedName>
        <fullName evidence="3">Uncharacterized protein</fullName>
    </submittedName>
</protein>
<gene>
    <name evidence="3" type="ORF">URODEC1_LOCUS39168</name>
</gene>
<name>A0ABC8YX44_9POAL</name>
<feature type="chain" id="PRO_5044883547" evidence="2">
    <location>
        <begin position="37"/>
        <end position="89"/>
    </location>
</feature>
<keyword evidence="2" id="KW-0732">Signal</keyword>
<evidence type="ECO:0000256" key="2">
    <source>
        <dbReference type="SAM" id="SignalP"/>
    </source>
</evidence>
<feature type="region of interest" description="Disordered" evidence="1">
    <location>
        <begin position="58"/>
        <end position="89"/>
    </location>
</feature>
<evidence type="ECO:0000313" key="3">
    <source>
        <dbReference type="EMBL" id="CAL4951858.1"/>
    </source>
</evidence>
<evidence type="ECO:0000313" key="4">
    <source>
        <dbReference type="Proteomes" id="UP001497457"/>
    </source>
</evidence>
<keyword evidence="4" id="KW-1185">Reference proteome</keyword>
<sequence length="89" mass="8974">MLGASAPRPSPHLLLSCSFLLLVLLVSSPYSSESEARTSPDVGLAGDTLQYGARKLLVTDNPVTPSPPAPVSGPPIGPGLVATPPSSAQ</sequence>
<dbReference type="Proteomes" id="UP001497457">
    <property type="component" value="Chromosome 17b"/>
</dbReference>
<accession>A0ABC8YX44</accession>